<protein>
    <submittedName>
        <fullName evidence="3">Peptidase inhibitor 16</fullName>
    </submittedName>
</protein>
<evidence type="ECO:0000313" key="3">
    <source>
        <dbReference type="EMBL" id="OWF37955.1"/>
    </source>
</evidence>
<keyword evidence="1" id="KW-0732">Signal</keyword>
<accession>A0A210PN75</accession>
<dbReference type="Proteomes" id="UP000242188">
    <property type="component" value="Unassembled WGS sequence"/>
</dbReference>
<comment type="caution">
    <text evidence="3">The sequence shown here is derived from an EMBL/GenBank/DDBJ whole genome shotgun (WGS) entry which is preliminary data.</text>
</comment>
<dbReference type="InterPro" id="IPR018244">
    <property type="entry name" value="Allrgn_V5/Tpx1_CS"/>
</dbReference>
<gene>
    <name evidence="3" type="ORF">KP79_PYT14275</name>
</gene>
<dbReference type="AlphaFoldDB" id="A0A210PN75"/>
<evidence type="ECO:0000256" key="1">
    <source>
        <dbReference type="SAM" id="SignalP"/>
    </source>
</evidence>
<dbReference type="GO" id="GO:0005576">
    <property type="term" value="C:extracellular region"/>
    <property type="evidence" value="ECO:0007669"/>
    <property type="project" value="InterPro"/>
</dbReference>
<dbReference type="EMBL" id="NEDP02005575">
    <property type="protein sequence ID" value="OWF37955.1"/>
    <property type="molecule type" value="Genomic_DNA"/>
</dbReference>
<sequence length="249" mass="26720">MRVTIVIGWCLVAMVAAAPQDTVLKELEEDLQRAFKLGGELHLDKKNAGFSGLSEGQKQDLVDYHNKARSEVSPRAANMLKMSWSNELATVAQSYAERCVWSHNAARSDAPSFSYVGENLFLTSGTYNGEGVVDSWVSEVKNYNYATLGCTSVCGHYTQVVWHDSEFVGCGAARCNSVSGLSSGWTNSVIVVCNYGKGGNYRGATPYTQGKSCSSCPSGKVCQNRLCANPGDNGNFEPSNDSSGSSTCN</sequence>
<feature type="signal peptide" evidence="1">
    <location>
        <begin position="1"/>
        <end position="17"/>
    </location>
</feature>
<dbReference type="SMART" id="SM00198">
    <property type="entry name" value="SCP"/>
    <property type="match status" value="1"/>
</dbReference>
<dbReference type="Gene3D" id="3.40.33.10">
    <property type="entry name" value="CAP"/>
    <property type="match status" value="1"/>
</dbReference>
<dbReference type="PANTHER" id="PTHR10334">
    <property type="entry name" value="CYSTEINE-RICH SECRETORY PROTEIN-RELATED"/>
    <property type="match status" value="1"/>
</dbReference>
<evidence type="ECO:0000259" key="2">
    <source>
        <dbReference type="SMART" id="SM00198"/>
    </source>
</evidence>
<dbReference type="InterPro" id="IPR035940">
    <property type="entry name" value="CAP_sf"/>
</dbReference>
<dbReference type="Pfam" id="PF00188">
    <property type="entry name" value="CAP"/>
    <property type="match status" value="1"/>
</dbReference>
<dbReference type="PROSITE" id="PS01009">
    <property type="entry name" value="CRISP_1"/>
    <property type="match status" value="1"/>
</dbReference>
<dbReference type="OrthoDB" id="335796at2759"/>
<dbReference type="SUPFAM" id="SSF55797">
    <property type="entry name" value="PR-1-like"/>
    <property type="match status" value="1"/>
</dbReference>
<feature type="chain" id="PRO_5012487848" evidence="1">
    <location>
        <begin position="18"/>
        <end position="249"/>
    </location>
</feature>
<reference evidence="3 4" key="1">
    <citation type="journal article" date="2017" name="Nat. Ecol. Evol.">
        <title>Scallop genome provides insights into evolution of bilaterian karyotype and development.</title>
        <authorList>
            <person name="Wang S."/>
            <person name="Zhang J."/>
            <person name="Jiao W."/>
            <person name="Li J."/>
            <person name="Xun X."/>
            <person name="Sun Y."/>
            <person name="Guo X."/>
            <person name="Huan P."/>
            <person name="Dong B."/>
            <person name="Zhang L."/>
            <person name="Hu X."/>
            <person name="Sun X."/>
            <person name="Wang J."/>
            <person name="Zhao C."/>
            <person name="Wang Y."/>
            <person name="Wang D."/>
            <person name="Huang X."/>
            <person name="Wang R."/>
            <person name="Lv J."/>
            <person name="Li Y."/>
            <person name="Zhang Z."/>
            <person name="Liu B."/>
            <person name="Lu W."/>
            <person name="Hui Y."/>
            <person name="Liang J."/>
            <person name="Zhou Z."/>
            <person name="Hou R."/>
            <person name="Li X."/>
            <person name="Liu Y."/>
            <person name="Li H."/>
            <person name="Ning X."/>
            <person name="Lin Y."/>
            <person name="Zhao L."/>
            <person name="Xing Q."/>
            <person name="Dou J."/>
            <person name="Li Y."/>
            <person name="Mao J."/>
            <person name="Guo H."/>
            <person name="Dou H."/>
            <person name="Li T."/>
            <person name="Mu C."/>
            <person name="Jiang W."/>
            <person name="Fu Q."/>
            <person name="Fu X."/>
            <person name="Miao Y."/>
            <person name="Liu J."/>
            <person name="Yu Q."/>
            <person name="Li R."/>
            <person name="Liao H."/>
            <person name="Li X."/>
            <person name="Kong Y."/>
            <person name="Jiang Z."/>
            <person name="Chourrout D."/>
            <person name="Li R."/>
            <person name="Bao Z."/>
        </authorList>
    </citation>
    <scope>NUCLEOTIDE SEQUENCE [LARGE SCALE GENOMIC DNA]</scope>
    <source>
        <strain evidence="3 4">PY_sf001</strain>
    </source>
</reference>
<keyword evidence="4" id="KW-1185">Reference proteome</keyword>
<organism evidence="3 4">
    <name type="scientific">Mizuhopecten yessoensis</name>
    <name type="common">Japanese scallop</name>
    <name type="synonym">Patinopecten yessoensis</name>
    <dbReference type="NCBI Taxonomy" id="6573"/>
    <lineage>
        <taxon>Eukaryota</taxon>
        <taxon>Metazoa</taxon>
        <taxon>Spiralia</taxon>
        <taxon>Lophotrochozoa</taxon>
        <taxon>Mollusca</taxon>
        <taxon>Bivalvia</taxon>
        <taxon>Autobranchia</taxon>
        <taxon>Pteriomorphia</taxon>
        <taxon>Pectinida</taxon>
        <taxon>Pectinoidea</taxon>
        <taxon>Pectinidae</taxon>
        <taxon>Mizuhopecten</taxon>
    </lineage>
</organism>
<proteinExistence type="predicted"/>
<dbReference type="InterPro" id="IPR001283">
    <property type="entry name" value="CRISP-related"/>
</dbReference>
<dbReference type="InterPro" id="IPR014044">
    <property type="entry name" value="CAP_dom"/>
</dbReference>
<dbReference type="PRINTS" id="PR00837">
    <property type="entry name" value="V5TPXLIKE"/>
</dbReference>
<feature type="domain" description="SCP" evidence="2">
    <location>
        <begin position="56"/>
        <end position="203"/>
    </location>
</feature>
<evidence type="ECO:0000313" key="4">
    <source>
        <dbReference type="Proteomes" id="UP000242188"/>
    </source>
</evidence>
<name>A0A210PN75_MIZYE</name>